<dbReference type="Proteomes" id="UP000095282">
    <property type="component" value="Unplaced"/>
</dbReference>
<reference evidence="2" key="1">
    <citation type="submission" date="2016-11" db="UniProtKB">
        <authorList>
            <consortium name="WormBaseParasite"/>
        </authorList>
    </citation>
    <scope>IDENTIFICATION</scope>
</reference>
<accession>A0A1I7UKL0</accession>
<dbReference type="Gene3D" id="3.30.1370.110">
    <property type="match status" value="1"/>
</dbReference>
<dbReference type="SUPFAM" id="SSF160443">
    <property type="entry name" value="SMR domain-like"/>
    <property type="match status" value="1"/>
</dbReference>
<keyword evidence="1" id="KW-1185">Reference proteome</keyword>
<dbReference type="AlphaFoldDB" id="A0A1I7UKL0"/>
<evidence type="ECO:0000313" key="1">
    <source>
        <dbReference type="Proteomes" id="UP000095282"/>
    </source>
</evidence>
<organism evidence="1 2">
    <name type="scientific">Caenorhabditis tropicalis</name>
    <dbReference type="NCBI Taxonomy" id="1561998"/>
    <lineage>
        <taxon>Eukaryota</taxon>
        <taxon>Metazoa</taxon>
        <taxon>Ecdysozoa</taxon>
        <taxon>Nematoda</taxon>
        <taxon>Chromadorea</taxon>
        <taxon>Rhabditida</taxon>
        <taxon>Rhabditina</taxon>
        <taxon>Rhabditomorpha</taxon>
        <taxon>Rhabditoidea</taxon>
        <taxon>Rhabditidae</taxon>
        <taxon>Peloderinae</taxon>
        <taxon>Caenorhabditis</taxon>
    </lineage>
</organism>
<dbReference type="InterPro" id="IPR036063">
    <property type="entry name" value="Smr_dom_sf"/>
</dbReference>
<dbReference type="WBParaSite" id="Csp11.Scaffold630.g16900.t1">
    <property type="protein sequence ID" value="Csp11.Scaffold630.g16900.t1"/>
    <property type="gene ID" value="Csp11.Scaffold630.g16900"/>
</dbReference>
<evidence type="ECO:0000313" key="2">
    <source>
        <dbReference type="WBParaSite" id="Csp11.Scaffold630.g16900.t1"/>
    </source>
</evidence>
<protein>
    <submittedName>
        <fullName evidence="2">Smr domain-containing protein</fullName>
    </submittedName>
</protein>
<name>A0A1I7UKL0_9PELO</name>
<sequence>MERGRVFVMSAAAKAMKEKHQEELQKLHALRVSAVDWRKKVSLEGMINRKVIEYNRKMYRSLPYFDLHGMTFKGAIDFAGTQLGRLKRYEVLRLETGVGKHAKCGFSVIQLALIKANGEDGLRVEKDPHNEGVLVFERQAAIAGRTRQPAKQPAQQLRGVVSRDKWSIWSFFRILETIFKLSNYGGYSRGGNKRKKTPKNKFFQFL</sequence>
<proteinExistence type="predicted"/>